<dbReference type="FunFam" id="3.30.160.60:FF:000711">
    <property type="entry name" value="zinc finger protein 697"/>
    <property type="match status" value="1"/>
</dbReference>
<dbReference type="AlphaFoldDB" id="A0AAY5KCN7"/>
<evidence type="ECO:0000256" key="2">
    <source>
        <dbReference type="ARBA" id="ARBA00006991"/>
    </source>
</evidence>
<keyword evidence="6 12" id="KW-0863">Zinc-finger</keyword>
<sequence>MDRYVCFNHSLHWSDVKEEAEECEIQQRQRAAVSLGFEMSQVSQKKDPNEQGPSFTTDSDIHVVPKKEDGHKDTKYLRVKVLRSPVLVKMESEECSFQPEDKEKSLITVKKEENEDWLKSDAEDVKVTVPWETLKTSSPPSPCSYTEDSEMEGDSVRNCQKHERDISEVKIEDCNTISMDVGTTPDSDEKADAVDISMSSSFYPCPHCALGFTIERFFHGHLRRDHPKHYLEMQKTGEIPAKKKKGLRVTPATCPQCGKSFTNKYAMQTHQRTHTGDKPYHCLDCGKSYFCAGSLKTHRRSHTGERPYKCFECGKAFGERSQRIRHEMTHTGRPHKCSQCDKCFCFFRDLKRHRWTHTSVRPFKCFECGKGFIEQTKLTRHEMIHTGEGPYTPGVSKLFHRGPCVCRFPLSPCT</sequence>
<keyword evidence="10" id="KW-0804">Transcription</keyword>
<dbReference type="SUPFAM" id="SSF57667">
    <property type="entry name" value="beta-beta-alpha zinc fingers"/>
    <property type="match status" value="3"/>
</dbReference>
<proteinExistence type="inferred from homology"/>
<dbReference type="PANTHER" id="PTHR24381">
    <property type="entry name" value="ZINC FINGER PROTEIN"/>
    <property type="match status" value="1"/>
</dbReference>
<dbReference type="PROSITE" id="PS50157">
    <property type="entry name" value="ZINC_FINGER_C2H2_2"/>
    <property type="match status" value="5"/>
</dbReference>
<keyword evidence="3" id="KW-0597">Phosphoprotein</keyword>
<evidence type="ECO:0000313" key="15">
    <source>
        <dbReference type="Ensembl" id="ENSELUP00000086516.1"/>
    </source>
</evidence>
<reference evidence="15" key="3">
    <citation type="submission" date="2025-09" db="UniProtKB">
        <authorList>
            <consortium name="Ensembl"/>
        </authorList>
    </citation>
    <scope>IDENTIFICATION</scope>
</reference>
<dbReference type="PROSITE" id="PS00028">
    <property type="entry name" value="ZINC_FINGER_C2H2_1"/>
    <property type="match status" value="6"/>
</dbReference>
<dbReference type="GO" id="GO:0000981">
    <property type="term" value="F:DNA-binding transcription factor activity, RNA polymerase II-specific"/>
    <property type="evidence" value="ECO:0007669"/>
    <property type="project" value="TreeGrafter"/>
</dbReference>
<reference evidence="15 16" key="1">
    <citation type="submission" date="2020-02" db="EMBL/GenBank/DDBJ databases">
        <title>Esox lucius (northern pike) genome, fEsoLuc1, primary haplotype.</title>
        <authorList>
            <person name="Myers G."/>
            <person name="Karagic N."/>
            <person name="Meyer A."/>
            <person name="Pippel M."/>
            <person name="Reichard M."/>
            <person name="Winkler S."/>
            <person name="Tracey A."/>
            <person name="Sims Y."/>
            <person name="Howe K."/>
            <person name="Rhie A."/>
            <person name="Formenti G."/>
            <person name="Durbin R."/>
            <person name="Fedrigo O."/>
            <person name="Jarvis E.D."/>
        </authorList>
    </citation>
    <scope>NUCLEOTIDE SEQUENCE [LARGE SCALE GENOMIC DNA]</scope>
</reference>
<keyword evidence="4" id="KW-0479">Metal-binding</keyword>
<evidence type="ECO:0000256" key="5">
    <source>
        <dbReference type="ARBA" id="ARBA00022737"/>
    </source>
</evidence>
<dbReference type="Ensembl" id="ENSELUT00000103505.1">
    <property type="protein sequence ID" value="ENSELUP00000086516.1"/>
    <property type="gene ID" value="ENSELUG00000037060.1"/>
</dbReference>
<protein>
    <recommendedName>
        <fullName evidence="14">C2H2-type domain-containing protein</fullName>
    </recommendedName>
</protein>
<organism evidence="15 16">
    <name type="scientific">Esox lucius</name>
    <name type="common">Northern pike</name>
    <dbReference type="NCBI Taxonomy" id="8010"/>
    <lineage>
        <taxon>Eukaryota</taxon>
        <taxon>Metazoa</taxon>
        <taxon>Chordata</taxon>
        <taxon>Craniata</taxon>
        <taxon>Vertebrata</taxon>
        <taxon>Euteleostomi</taxon>
        <taxon>Actinopterygii</taxon>
        <taxon>Neopterygii</taxon>
        <taxon>Teleostei</taxon>
        <taxon>Protacanthopterygii</taxon>
        <taxon>Esociformes</taxon>
        <taxon>Esocidae</taxon>
        <taxon>Esox</taxon>
    </lineage>
</organism>
<comment type="subcellular location">
    <subcellularLocation>
        <location evidence="1">Nucleus</location>
    </subcellularLocation>
</comment>
<dbReference type="GeneTree" id="ENSGT01150000286918"/>
<dbReference type="FunFam" id="3.30.160.60:FF:000540">
    <property type="entry name" value="zinc finger protein 263 isoform X1"/>
    <property type="match status" value="1"/>
</dbReference>
<keyword evidence="9" id="KW-0238">DNA-binding</keyword>
<evidence type="ECO:0000256" key="12">
    <source>
        <dbReference type="PROSITE-ProRule" id="PRU00042"/>
    </source>
</evidence>
<dbReference type="FunFam" id="3.30.160.60:FF:002343">
    <property type="entry name" value="Zinc finger protein 33A"/>
    <property type="match status" value="1"/>
</dbReference>
<dbReference type="PANTHER" id="PTHR24381:SF393">
    <property type="entry name" value="CHROMATIN-LINKED ADAPTOR FOR MSL PROTEINS, ISOFORM B"/>
    <property type="match status" value="1"/>
</dbReference>
<evidence type="ECO:0000256" key="11">
    <source>
        <dbReference type="ARBA" id="ARBA00023242"/>
    </source>
</evidence>
<keyword evidence="8" id="KW-0805">Transcription regulation</keyword>
<evidence type="ECO:0000256" key="9">
    <source>
        <dbReference type="ARBA" id="ARBA00023125"/>
    </source>
</evidence>
<dbReference type="Pfam" id="PF00096">
    <property type="entry name" value="zf-C2H2"/>
    <property type="match status" value="3"/>
</dbReference>
<evidence type="ECO:0000256" key="13">
    <source>
        <dbReference type="SAM" id="MobiDB-lite"/>
    </source>
</evidence>
<dbReference type="InterPro" id="IPR036236">
    <property type="entry name" value="Znf_C2H2_sf"/>
</dbReference>
<feature type="domain" description="C2H2-type" evidence="14">
    <location>
        <begin position="335"/>
        <end position="362"/>
    </location>
</feature>
<dbReference type="Proteomes" id="UP000265140">
    <property type="component" value="Chromosome 8"/>
</dbReference>
<evidence type="ECO:0000259" key="14">
    <source>
        <dbReference type="PROSITE" id="PS50157"/>
    </source>
</evidence>
<feature type="domain" description="C2H2-type" evidence="14">
    <location>
        <begin position="280"/>
        <end position="307"/>
    </location>
</feature>
<dbReference type="GO" id="GO:0008270">
    <property type="term" value="F:zinc ion binding"/>
    <property type="evidence" value="ECO:0007669"/>
    <property type="project" value="UniProtKB-KW"/>
</dbReference>
<dbReference type="SMART" id="SM00355">
    <property type="entry name" value="ZnF_C2H2"/>
    <property type="match status" value="6"/>
</dbReference>
<dbReference type="GO" id="GO:0000977">
    <property type="term" value="F:RNA polymerase II transcription regulatory region sequence-specific DNA binding"/>
    <property type="evidence" value="ECO:0007669"/>
    <property type="project" value="TreeGrafter"/>
</dbReference>
<feature type="compositionally biased region" description="Basic and acidic residues" evidence="13">
    <location>
        <begin position="59"/>
        <end position="69"/>
    </location>
</feature>
<evidence type="ECO:0000256" key="7">
    <source>
        <dbReference type="ARBA" id="ARBA00022833"/>
    </source>
</evidence>
<feature type="domain" description="C2H2-type" evidence="14">
    <location>
        <begin position="308"/>
        <end position="335"/>
    </location>
</feature>
<keyword evidence="7" id="KW-0862">Zinc</keyword>
<evidence type="ECO:0000256" key="6">
    <source>
        <dbReference type="ARBA" id="ARBA00022771"/>
    </source>
</evidence>
<dbReference type="InterPro" id="IPR013087">
    <property type="entry name" value="Znf_C2H2_type"/>
</dbReference>
<keyword evidence="16" id="KW-1185">Reference proteome</keyword>
<name>A0AAY5KCN7_ESOLU</name>
<feature type="domain" description="C2H2-type" evidence="14">
    <location>
        <begin position="252"/>
        <end position="279"/>
    </location>
</feature>
<evidence type="ECO:0000313" key="16">
    <source>
        <dbReference type="Proteomes" id="UP000265140"/>
    </source>
</evidence>
<evidence type="ECO:0000256" key="8">
    <source>
        <dbReference type="ARBA" id="ARBA00023015"/>
    </source>
</evidence>
<reference evidence="15" key="2">
    <citation type="submission" date="2025-08" db="UniProtKB">
        <authorList>
            <consortium name="Ensembl"/>
        </authorList>
    </citation>
    <scope>IDENTIFICATION</scope>
</reference>
<evidence type="ECO:0000256" key="10">
    <source>
        <dbReference type="ARBA" id="ARBA00023163"/>
    </source>
</evidence>
<keyword evidence="11" id="KW-0539">Nucleus</keyword>
<evidence type="ECO:0000256" key="4">
    <source>
        <dbReference type="ARBA" id="ARBA00022723"/>
    </source>
</evidence>
<accession>A0AAY5KCN7</accession>
<dbReference type="GO" id="GO:0005634">
    <property type="term" value="C:nucleus"/>
    <property type="evidence" value="ECO:0007669"/>
    <property type="project" value="UniProtKB-SubCell"/>
</dbReference>
<comment type="similarity">
    <text evidence="2">Belongs to the krueppel C2H2-type zinc-finger protein family.</text>
</comment>
<keyword evidence="5" id="KW-0677">Repeat</keyword>
<dbReference type="FunFam" id="3.30.160.60:FF:001753">
    <property type="entry name" value="Si:ch211-119o8.6"/>
    <property type="match status" value="1"/>
</dbReference>
<gene>
    <name evidence="15" type="primary">ZNF652</name>
</gene>
<evidence type="ECO:0000256" key="1">
    <source>
        <dbReference type="ARBA" id="ARBA00004123"/>
    </source>
</evidence>
<dbReference type="Gene3D" id="3.30.160.60">
    <property type="entry name" value="Classic Zinc Finger"/>
    <property type="match status" value="5"/>
</dbReference>
<evidence type="ECO:0000256" key="3">
    <source>
        <dbReference type="ARBA" id="ARBA00022553"/>
    </source>
</evidence>
<feature type="domain" description="C2H2-type" evidence="14">
    <location>
        <begin position="363"/>
        <end position="390"/>
    </location>
</feature>
<feature type="region of interest" description="Disordered" evidence="13">
    <location>
        <begin position="39"/>
        <end position="69"/>
    </location>
</feature>